<dbReference type="Proteomes" id="UP001501725">
    <property type="component" value="Unassembled WGS sequence"/>
</dbReference>
<dbReference type="CDD" id="cd07185">
    <property type="entry name" value="OmpA_C-like"/>
    <property type="match status" value="1"/>
</dbReference>
<organism evidence="7 8">
    <name type="scientific">Flaviaesturariibacter amylovorans</name>
    <dbReference type="NCBI Taxonomy" id="1084520"/>
    <lineage>
        <taxon>Bacteria</taxon>
        <taxon>Pseudomonadati</taxon>
        <taxon>Bacteroidota</taxon>
        <taxon>Chitinophagia</taxon>
        <taxon>Chitinophagales</taxon>
        <taxon>Chitinophagaceae</taxon>
        <taxon>Flaviaestuariibacter</taxon>
    </lineage>
</organism>
<dbReference type="PANTHER" id="PTHR30329:SF21">
    <property type="entry name" value="LIPOPROTEIN YIAD-RELATED"/>
    <property type="match status" value="1"/>
</dbReference>
<dbReference type="Gene3D" id="3.30.1330.60">
    <property type="entry name" value="OmpA-like domain"/>
    <property type="match status" value="1"/>
</dbReference>
<dbReference type="InterPro" id="IPR036737">
    <property type="entry name" value="OmpA-like_sf"/>
</dbReference>
<keyword evidence="2 4" id="KW-0472">Membrane</keyword>
<dbReference type="PRINTS" id="PR01021">
    <property type="entry name" value="OMPADOMAIN"/>
</dbReference>
<evidence type="ECO:0000256" key="1">
    <source>
        <dbReference type="ARBA" id="ARBA00004442"/>
    </source>
</evidence>
<comment type="subcellular location">
    <subcellularLocation>
        <location evidence="1">Cell outer membrane</location>
    </subcellularLocation>
</comment>
<feature type="chain" id="PRO_5047162171" description="OmpA-like domain-containing protein" evidence="5">
    <location>
        <begin position="18"/>
        <end position="367"/>
    </location>
</feature>
<evidence type="ECO:0000256" key="2">
    <source>
        <dbReference type="ARBA" id="ARBA00023136"/>
    </source>
</evidence>
<gene>
    <name evidence="7" type="ORF">GCM10023184_16410</name>
</gene>
<evidence type="ECO:0000256" key="4">
    <source>
        <dbReference type="PROSITE-ProRule" id="PRU00473"/>
    </source>
</evidence>
<keyword evidence="5" id="KW-0732">Signal</keyword>
<keyword evidence="3" id="KW-0998">Cell outer membrane</keyword>
<evidence type="ECO:0000313" key="7">
    <source>
        <dbReference type="EMBL" id="GAA4327265.1"/>
    </source>
</evidence>
<feature type="signal peptide" evidence="5">
    <location>
        <begin position="1"/>
        <end position="17"/>
    </location>
</feature>
<reference evidence="8" key="1">
    <citation type="journal article" date="2019" name="Int. J. Syst. Evol. Microbiol.">
        <title>The Global Catalogue of Microorganisms (GCM) 10K type strain sequencing project: providing services to taxonomists for standard genome sequencing and annotation.</title>
        <authorList>
            <consortium name="The Broad Institute Genomics Platform"/>
            <consortium name="The Broad Institute Genome Sequencing Center for Infectious Disease"/>
            <person name="Wu L."/>
            <person name="Ma J."/>
        </authorList>
    </citation>
    <scope>NUCLEOTIDE SEQUENCE [LARGE SCALE GENOMIC DNA]</scope>
    <source>
        <strain evidence="8">JCM 17919</strain>
    </source>
</reference>
<keyword evidence="8" id="KW-1185">Reference proteome</keyword>
<dbReference type="InterPro" id="IPR050330">
    <property type="entry name" value="Bact_OuterMem_StrucFunc"/>
</dbReference>
<accession>A0ABP8GN19</accession>
<dbReference type="PANTHER" id="PTHR30329">
    <property type="entry name" value="STATOR ELEMENT OF FLAGELLAR MOTOR COMPLEX"/>
    <property type="match status" value="1"/>
</dbReference>
<dbReference type="RefSeq" id="WP_345254974.1">
    <property type="nucleotide sequence ID" value="NZ_BAABGY010000006.1"/>
</dbReference>
<dbReference type="EMBL" id="BAABGY010000006">
    <property type="protein sequence ID" value="GAA4327265.1"/>
    <property type="molecule type" value="Genomic_DNA"/>
</dbReference>
<name>A0ABP8GN19_9BACT</name>
<evidence type="ECO:0000256" key="5">
    <source>
        <dbReference type="SAM" id="SignalP"/>
    </source>
</evidence>
<dbReference type="SUPFAM" id="SSF103088">
    <property type="entry name" value="OmpA-like"/>
    <property type="match status" value="1"/>
</dbReference>
<sequence>MRALLLILLLLSQRAVAQSLLLNGGFEEPNICAEYRVHCAPEAWLYTIPSFDYYYIGAGRAHGGERFIAVVAGNYEKPYFRTFVRSRLLCAMRRGKTYRLQFFVKSPYPTMIDSLGVSFRADDPLFDKQPFPERTPSVFFRDARERAARIDSNWQRITIDYVARGDEAFLAFGNFRRGDWRYPSHPAIQHHNFFFIDDVTLLPLDPVERLCTDWRRRAAGVYEEDERHEYLQRRIKDNSELPPKPVELPPTKILHVDTLEVPDVLFATNSWELNKRALLALDSFMRKQQAFVLDSVVVEGHTDSLGTEEWNLELSANRAQAVATYLQYSIEVPVAARGFGRSRPIADNRTPQGRRRNRRVDIYVFIR</sequence>
<evidence type="ECO:0000313" key="8">
    <source>
        <dbReference type="Proteomes" id="UP001501725"/>
    </source>
</evidence>
<dbReference type="InterPro" id="IPR006664">
    <property type="entry name" value="OMP_bac"/>
</dbReference>
<evidence type="ECO:0000259" key="6">
    <source>
        <dbReference type="PROSITE" id="PS51123"/>
    </source>
</evidence>
<dbReference type="PROSITE" id="PS51123">
    <property type="entry name" value="OMPA_2"/>
    <property type="match status" value="1"/>
</dbReference>
<protein>
    <recommendedName>
        <fullName evidence="6">OmpA-like domain-containing protein</fullName>
    </recommendedName>
</protein>
<feature type="domain" description="OmpA-like" evidence="6">
    <location>
        <begin position="253"/>
        <end position="367"/>
    </location>
</feature>
<proteinExistence type="predicted"/>
<evidence type="ECO:0000256" key="3">
    <source>
        <dbReference type="ARBA" id="ARBA00023237"/>
    </source>
</evidence>
<dbReference type="Pfam" id="PF00691">
    <property type="entry name" value="OmpA"/>
    <property type="match status" value="1"/>
</dbReference>
<dbReference type="InterPro" id="IPR006665">
    <property type="entry name" value="OmpA-like"/>
</dbReference>
<comment type="caution">
    <text evidence="7">The sequence shown here is derived from an EMBL/GenBank/DDBJ whole genome shotgun (WGS) entry which is preliminary data.</text>
</comment>